<evidence type="ECO:0000313" key="1">
    <source>
        <dbReference type="EMBL" id="CZT08743.1"/>
    </source>
</evidence>
<keyword evidence="2" id="KW-1185">Reference proteome</keyword>
<protein>
    <submittedName>
        <fullName evidence="1">Uncharacterized protein</fullName>
    </submittedName>
</protein>
<accession>A0A1E1LDX5</accession>
<sequence length="45" mass="4978">MYEREFDIRHLVEFKLHTTLSTSKGVSGISAFEGFASSPTGVSTR</sequence>
<gene>
    <name evidence="1" type="ORF">RAG0_13745</name>
</gene>
<dbReference type="Proteomes" id="UP000178912">
    <property type="component" value="Unassembled WGS sequence"/>
</dbReference>
<dbReference type="AlphaFoldDB" id="A0A1E1LDX5"/>
<proteinExistence type="predicted"/>
<reference evidence="2" key="1">
    <citation type="submission" date="2016-03" db="EMBL/GenBank/DDBJ databases">
        <authorList>
            <person name="Guldener U."/>
        </authorList>
    </citation>
    <scope>NUCLEOTIDE SEQUENCE [LARGE SCALE GENOMIC DNA]</scope>
    <source>
        <strain evidence="2">04CH-RAC-A.6.1</strain>
    </source>
</reference>
<dbReference type="EMBL" id="FJUX01000106">
    <property type="protein sequence ID" value="CZT08743.1"/>
    <property type="molecule type" value="Genomic_DNA"/>
</dbReference>
<name>A0A1E1LDX5_9HELO</name>
<organism evidence="1 2">
    <name type="scientific">Rhynchosporium agropyri</name>
    <dbReference type="NCBI Taxonomy" id="914238"/>
    <lineage>
        <taxon>Eukaryota</taxon>
        <taxon>Fungi</taxon>
        <taxon>Dikarya</taxon>
        <taxon>Ascomycota</taxon>
        <taxon>Pezizomycotina</taxon>
        <taxon>Leotiomycetes</taxon>
        <taxon>Helotiales</taxon>
        <taxon>Ploettnerulaceae</taxon>
        <taxon>Rhynchosporium</taxon>
    </lineage>
</organism>
<evidence type="ECO:0000313" key="2">
    <source>
        <dbReference type="Proteomes" id="UP000178912"/>
    </source>
</evidence>